<dbReference type="OrthoDB" id="1607513at2759"/>
<proteinExistence type="predicted"/>
<protein>
    <submittedName>
        <fullName evidence="1">Uncharacterized protein</fullName>
    </submittedName>
</protein>
<reference evidence="1" key="1">
    <citation type="submission" date="2020-11" db="EMBL/GenBank/DDBJ databases">
        <authorList>
            <consortium name="DOE Joint Genome Institute"/>
            <person name="Ahrendt S."/>
            <person name="Riley R."/>
            <person name="Andreopoulos W."/>
            <person name="Labutti K."/>
            <person name="Pangilinan J."/>
            <person name="Ruiz-Duenas F.J."/>
            <person name="Barrasa J.M."/>
            <person name="Sanchez-Garcia M."/>
            <person name="Camarero S."/>
            <person name="Miyauchi S."/>
            <person name="Serrano A."/>
            <person name="Linde D."/>
            <person name="Babiker R."/>
            <person name="Drula E."/>
            <person name="Ayuso-Fernandez I."/>
            <person name="Pacheco R."/>
            <person name="Padilla G."/>
            <person name="Ferreira P."/>
            <person name="Barriuso J."/>
            <person name="Kellner H."/>
            <person name="Castanera R."/>
            <person name="Alfaro M."/>
            <person name="Ramirez L."/>
            <person name="Pisabarro A.G."/>
            <person name="Kuo A."/>
            <person name="Tritt A."/>
            <person name="Lipzen A."/>
            <person name="He G."/>
            <person name="Yan M."/>
            <person name="Ng V."/>
            <person name="Cullen D."/>
            <person name="Martin F."/>
            <person name="Rosso M.-N."/>
            <person name="Henrissat B."/>
            <person name="Hibbett D."/>
            <person name="Martinez A.T."/>
            <person name="Grigoriev I.V."/>
        </authorList>
    </citation>
    <scope>NUCLEOTIDE SEQUENCE</scope>
    <source>
        <strain evidence="1">ATCC 90797</strain>
    </source>
</reference>
<name>A0A9P6DEU2_PLEER</name>
<evidence type="ECO:0000313" key="2">
    <source>
        <dbReference type="Proteomes" id="UP000807025"/>
    </source>
</evidence>
<dbReference type="EMBL" id="MU154583">
    <property type="protein sequence ID" value="KAF9493643.1"/>
    <property type="molecule type" value="Genomic_DNA"/>
</dbReference>
<dbReference type="Proteomes" id="UP000807025">
    <property type="component" value="Unassembled WGS sequence"/>
</dbReference>
<evidence type="ECO:0000313" key="1">
    <source>
        <dbReference type="EMBL" id="KAF9493643.1"/>
    </source>
</evidence>
<sequence>LIIKVWVKYFNWLKKDLQKAPGKICFMGDIWSDQCLRPWFAITAHWITRNKCTGALKLKCALIVFH</sequence>
<comment type="caution">
    <text evidence="1">The sequence shown here is derived from an EMBL/GenBank/DDBJ whole genome shotgun (WGS) entry which is preliminary data.</text>
</comment>
<feature type="non-terminal residue" evidence="1">
    <location>
        <position position="1"/>
    </location>
</feature>
<feature type="non-terminal residue" evidence="1">
    <location>
        <position position="66"/>
    </location>
</feature>
<organism evidence="1 2">
    <name type="scientific">Pleurotus eryngii</name>
    <name type="common">Boletus of the steppes</name>
    <dbReference type="NCBI Taxonomy" id="5323"/>
    <lineage>
        <taxon>Eukaryota</taxon>
        <taxon>Fungi</taxon>
        <taxon>Dikarya</taxon>
        <taxon>Basidiomycota</taxon>
        <taxon>Agaricomycotina</taxon>
        <taxon>Agaricomycetes</taxon>
        <taxon>Agaricomycetidae</taxon>
        <taxon>Agaricales</taxon>
        <taxon>Pleurotineae</taxon>
        <taxon>Pleurotaceae</taxon>
        <taxon>Pleurotus</taxon>
    </lineage>
</organism>
<dbReference type="AlphaFoldDB" id="A0A9P6DEU2"/>
<accession>A0A9P6DEU2</accession>
<gene>
    <name evidence="1" type="ORF">BDN71DRAFT_1376071</name>
</gene>
<keyword evidence="2" id="KW-1185">Reference proteome</keyword>